<dbReference type="Proteomes" id="UP000019804">
    <property type="component" value="Unassembled WGS sequence"/>
</dbReference>
<dbReference type="EMBL" id="KK088413">
    <property type="protein sequence ID" value="EYE98329.1"/>
    <property type="molecule type" value="Genomic_DNA"/>
</dbReference>
<keyword evidence="2" id="KW-1185">Reference proteome</keyword>
<organism evidence="1 2">
    <name type="scientific">Aspergillus ruber (strain CBS 135680)</name>
    <dbReference type="NCBI Taxonomy" id="1388766"/>
    <lineage>
        <taxon>Eukaryota</taxon>
        <taxon>Fungi</taxon>
        <taxon>Dikarya</taxon>
        <taxon>Ascomycota</taxon>
        <taxon>Pezizomycotina</taxon>
        <taxon>Eurotiomycetes</taxon>
        <taxon>Eurotiomycetidae</taxon>
        <taxon>Eurotiales</taxon>
        <taxon>Aspergillaceae</taxon>
        <taxon>Aspergillus</taxon>
        <taxon>Aspergillus subgen. Aspergillus</taxon>
    </lineage>
</organism>
<dbReference type="GeneID" id="63693090"/>
<dbReference type="AlphaFoldDB" id="A0A017SNX4"/>
<dbReference type="HOGENOM" id="CLU_1651781_0_0_1"/>
<sequence length="160" mass="17735">MGSASVFHGIPRTHLNQSRVLYGLVGQPIWFDMNRSVVGTQSITDPSAIPSNPSLPGDLSAAQIRIKIDHASFMQNMLPMRNARSQEFMGKHGVWVSLGSASSEIRRRSDLLLCFVLDWKAIAVLVHRSNHKICQCAIVWVTTCFFRSGSTCLLFCSPDT</sequence>
<accession>A0A017SNX4</accession>
<reference evidence="2" key="1">
    <citation type="journal article" date="2014" name="Nat. Commun.">
        <title>Genomic adaptations of the halophilic Dead Sea filamentous fungus Eurotium rubrum.</title>
        <authorList>
            <person name="Kis-Papo T."/>
            <person name="Weig A.R."/>
            <person name="Riley R."/>
            <person name="Persoh D."/>
            <person name="Salamov A."/>
            <person name="Sun H."/>
            <person name="Lipzen A."/>
            <person name="Wasser S.P."/>
            <person name="Rambold G."/>
            <person name="Grigoriev I.V."/>
            <person name="Nevo E."/>
        </authorList>
    </citation>
    <scope>NUCLEOTIDE SEQUENCE [LARGE SCALE GENOMIC DNA]</scope>
    <source>
        <strain evidence="2">CBS 135680</strain>
    </source>
</reference>
<name>A0A017SNX4_ASPRC</name>
<dbReference type="RefSeq" id="XP_040642017.1">
    <property type="nucleotide sequence ID" value="XM_040777966.1"/>
</dbReference>
<protein>
    <submittedName>
        <fullName evidence="1">Uncharacterized protein</fullName>
    </submittedName>
</protein>
<evidence type="ECO:0000313" key="1">
    <source>
        <dbReference type="EMBL" id="EYE98329.1"/>
    </source>
</evidence>
<proteinExistence type="predicted"/>
<gene>
    <name evidence="1" type="ORF">EURHEDRAFT_206400</name>
</gene>
<evidence type="ECO:0000313" key="2">
    <source>
        <dbReference type="Proteomes" id="UP000019804"/>
    </source>
</evidence>